<reference evidence="3" key="1">
    <citation type="submission" date="2012-11" db="EMBL/GenBank/DDBJ databases">
        <authorList>
            <person name="Lucero-Rivera Y.E."/>
            <person name="Tovar-Ramirez D."/>
        </authorList>
    </citation>
    <scope>NUCLEOTIDE SEQUENCE [LARGE SCALE GENOMIC DNA]</scope>
    <source>
        <strain evidence="3">Araruama</strain>
    </source>
</reference>
<accession>A0A1V1NZB5</accession>
<dbReference type="EMBL" id="ATBP01001185">
    <property type="protein sequence ID" value="ETR67855.1"/>
    <property type="molecule type" value="Genomic_DNA"/>
</dbReference>
<protein>
    <recommendedName>
        <fullName evidence="1">DUF362 domain-containing protein</fullName>
    </recommendedName>
</protein>
<sequence>MNYKNLSVSLAQVDCPNYPAPPYHPCRSHPELTNLPYSLCPSNNNHNSIYEAVRDCLIKLKLDNRNIETNQWNPFQSFIKPGQNAVLKPNLVFDQHPLGLKGTLCTITHASVLRPLIDYILLATAGNVNISICDVPLQSANWNNLIFLGGYNSLIDFYSSYGINISLIDLRKEIAIFDPLNIIVKRLVKDRDPLGYCVVDLAQKSALYPVIQFHKKFRITDYHGKAVSKHHNFNKNEYLIPKTILSANFFLNVPKLKTHRKAGITCAMKNLIGINGDKSWIAHHRAGACQFGGDEYPRFHLKNYLRWHLWAFLKSYKHTIWLAKLIKKLYYKKVTAGKTIESLKMTSDFHDMMEGSWYGNDTIWRCIADLNHIIFFADINGQMHHDPVRNYLTVVDAVIAGENEGPMQNMPKNAGIILSGFNPLMIDYIAT</sequence>
<evidence type="ECO:0000313" key="2">
    <source>
        <dbReference type="EMBL" id="ETR67855.1"/>
    </source>
</evidence>
<gene>
    <name evidence="2" type="ORF">OMM_11141</name>
</gene>
<organism evidence="2 3">
    <name type="scientific">Candidatus Magnetoglobus multicellularis str. Araruama</name>
    <dbReference type="NCBI Taxonomy" id="890399"/>
    <lineage>
        <taxon>Bacteria</taxon>
        <taxon>Pseudomonadati</taxon>
        <taxon>Thermodesulfobacteriota</taxon>
        <taxon>Desulfobacteria</taxon>
        <taxon>Desulfobacterales</taxon>
        <taxon>Desulfobacteraceae</taxon>
        <taxon>Candidatus Magnetoglobus</taxon>
    </lineage>
</organism>
<name>A0A1V1NZB5_9BACT</name>
<comment type="caution">
    <text evidence="2">The sequence shown here is derived from an EMBL/GenBank/DDBJ whole genome shotgun (WGS) entry which is preliminary data.</text>
</comment>
<feature type="domain" description="DUF362" evidence="1">
    <location>
        <begin position="227"/>
        <end position="430"/>
    </location>
</feature>
<evidence type="ECO:0000259" key="1">
    <source>
        <dbReference type="Pfam" id="PF04015"/>
    </source>
</evidence>
<proteinExistence type="predicted"/>
<dbReference type="Pfam" id="PF04015">
    <property type="entry name" value="DUF362"/>
    <property type="match status" value="1"/>
</dbReference>
<dbReference type="AlphaFoldDB" id="A0A1V1NZB5"/>
<evidence type="ECO:0000313" key="3">
    <source>
        <dbReference type="Proteomes" id="UP000189670"/>
    </source>
</evidence>
<dbReference type="InterPro" id="IPR007160">
    <property type="entry name" value="DUF362"/>
</dbReference>
<feature type="non-terminal residue" evidence="2">
    <location>
        <position position="431"/>
    </location>
</feature>
<dbReference type="Proteomes" id="UP000189670">
    <property type="component" value="Unassembled WGS sequence"/>
</dbReference>